<dbReference type="Pfam" id="PF21419">
    <property type="entry name" value="RoxA-like_Cyt-c"/>
    <property type="match status" value="1"/>
</dbReference>
<keyword evidence="1 4" id="KW-0349">Heme</keyword>
<evidence type="ECO:0000313" key="8">
    <source>
        <dbReference type="Proteomes" id="UP000198994"/>
    </source>
</evidence>
<evidence type="ECO:0000313" key="7">
    <source>
        <dbReference type="EMBL" id="SDE77782.1"/>
    </source>
</evidence>
<evidence type="ECO:0000259" key="6">
    <source>
        <dbReference type="PROSITE" id="PS51007"/>
    </source>
</evidence>
<name>A0A1G7FPE1_9RHOB</name>
<dbReference type="InterPro" id="IPR036909">
    <property type="entry name" value="Cyt_c-like_dom_sf"/>
</dbReference>
<evidence type="ECO:0000256" key="2">
    <source>
        <dbReference type="ARBA" id="ARBA00022723"/>
    </source>
</evidence>
<feature type="domain" description="Cytochrome c" evidence="6">
    <location>
        <begin position="320"/>
        <end position="549"/>
    </location>
</feature>
<organism evidence="7 8">
    <name type="scientific">Salipiger thiooxidans</name>
    <dbReference type="NCBI Taxonomy" id="282683"/>
    <lineage>
        <taxon>Bacteria</taxon>
        <taxon>Pseudomonadati</taxon>
        <taxon>Pseudomonadota</taxon>
        <taxon>Alphaproteobacteria</taxon>
        <taxon>Rhodobacterales</taxon>
        <taxon>Roseobacteraceae</taxon>
        <taxon>Salipiger</taxon>
    </lineage>
</organism>
<proteinExistence type="predicted"/>
<dbReference type="NCBIfam" id="NF040606">
    <property type="entry name" value="CytoC_perox"/>
    <property type="match status" value="1"/>
</dbReference>
<evidence type="ECO:0000256" key="4">
    <source>
        <dbReference type="PROSITE-ProRule" id="PRU00433"/>
    </source>
</evidence>
<keyword evidence="8" id="KW-1185">Reference proteome</keyword>
<sequence length="549" mass="58928">MRLMSGILATFCIAGGVAAAEDPPIDPTADQGWSADIRELFYHAPQGSQMIPAPFFLALERADGQGPFSDPEYLASFGFLPADAASEVNPRTLPVGFALDPQTQQVGLTCAACHTADATVEGRTLRIEGAPSHLDFDTFYAALNLSVQLSRPAPLGVPGRFERLAAALGKTDPAEVQQLGGQFTGFAAQLGGDAQLRRPVLPSGPGRVDALTQIVNALAVRDQMIPANLYPVASPTSYPALWLTPHLEFVQWNPIAASPIARNGGQVLGVFGHGNLRADAGAAAFASTIRLDDLAALEEWLKDLAPPKWDEEVMGALDQVLVTEGETLFEANCKGCHGMYPYDRTAPAANIMGKTFIKITPVGYRAVGTDPAYVENLLGRMIFTNPVTSALFDGAPLVPAIRFFGGTVQAVLRRSMTDAGKTEEEQLALHGFRFHLDEAGNLVPDGPEHPDRLKAGPLAGIWATGPYLHNGSVPTVYELLSPPEERRAVFWTGGHELDLMRLGYQSGDVPGRFRFDTSLRGNGNQGHAFPPEGLSHDQRMAIIEYLKTK</sequence>
<dbReference type="PROSITE" id="PS51007">
    <property type="entry name" value="CYTC"/>
    <property type="match status" value="1"/>
</dbReference>
<feature type="chain" id="PRO_5011758311" description="Cytochrome c domain-containing protein" evidence="5">
    <location>
        <begin position="21"/>
        <end position="549"/>
    </location>
</feature>
<dbReference type="SUPFAM" id="SSF46626">
    <property type="entry name" value="Cytochrome c"/>
    <property type="match status" value="2"/>
</dbReference>
<keyword evidence="3 4" id="KW-0408">Iron</keyword>
<gene>
    <name evidence="7" type="ORF">SAMN04488105_107213</name>
</gene>
<keyword evidence="5" id="KW-0732">Signal</keyword>
<dbReference type="GO" id="GO:0046872">
    <property type="term" value="F:metal ion binding"/>
    <property type="evidence" value="ECO:0007669"/>
    <property type="project" value="UniProtKB-KW"/>
</dbReference>
<dbReference type="OrthoDB" id="417271at2"/>
<dbReference type="AlphaFoldDB" id="A0A1G7FPE1"/>
<dbReference type="Proteomes" id="UP000198994">
    <property type="component" value="Unassembled WGS sequence"/>
</dbReference>
<dbReference type="InterPro" id="IPR051395">
    <property type="entry name" value="Cytochrome_c_Peroxidase/MauG"/>
</dbReference>
<dbReference type="InterPro" id="IPR009056">
    <property type="entry name" value="Cyt_c-like_dom"/>
</dbReference>
<evidence type="ECO:0000256" key="1">
    <source>
        <dbReference type="ARBA" id="ARBA00022617"/>
    </source>
</evidence>
<dbReference type="EMBL" id="FNAV01000007">
    <property type="protein sequence ID" value="SDE77782.1"/>
    <property type="molecule type" value="Genomic_DNA"/>
</dbReference>
<reference evidence="8" key="1">
    <citation type="submission" date="2016-10" db="EMBL/GenBank/DDBJ databases">
        <authorList>
            <person name="Varghese N."/>
            <person name="Submissions S."/>
        </authorList>
    </citation>
    <scope>NUCLEOTIDE SEQUENCE [LARGE SCALE GENOMIC DNA]</scope>
    <source>
        <strain evidence="8">DSM 10146</strain>
    </source>
</reference>
<dbReference type="GO" id="GO:0009055">
    <property type="term" value="F:electron transfer activity"/>
    <property type="evidence" value="ECO:0007669"/>
    <property type="project" value="InterPro"/>
</dbReference>
<dbReference type="PANTHER" id="PTHR30600:SF9">
    <property type="entry name" value="BLR7738 PROTEIN"/>
    <property type="match status" value="1"/>
</dbReference>
<protein>
    <recommendedName>
        <fullName evidence="6">Cytochrome c domain-containing protein</fullName>
    </recommendedName>
</protein>
<evidence type="ECO:0000256" key="3">
    <source>
        <dbReference type="ARBA" id="ARBA00023004"/>
    </source>
</evidence>
<accession>A0A1G7FPE1</accession>
<dbReference type="InterPro" id="IPR047758">
    <property type="entry name" value="CytoC_perox"/>
</dbReference>
<dbReference type="GO" id="GO:0004130">
    <property type="term" value="F:cytochrome-c peroxidase activity"/>
    <property type="evidence" value="ECO:0007669"/>
    <property type="project" value="TreeGrafter"/>
</dbReference>
<dbReference type="GO" id="GO:0020037">
    <property type="term" value="F:heme binding"/>
    <property type="evidence" value="ECO:0007669"/>
    <property type="project" value="InterPro"/>
</dbReference>
<feature type="signal peptide" evidence="5">
    <location>
        <begin position="1"/>
        <end position="20"/>
    </location>
</feature>
<keyword evidence="2 4" id="KW-0479">Metal-binding</keyword>
<evidence type="ECO:0000256" key="5">
    <source>
        <dbReference type="SAM" id="SignalP"/>
    </source>
</evidence>
<dbReference type="STRING" id="282683.SAMN04488105_107213"/>
<dbReference type="PANTHER" id="PTHR30600">
    <property type="entry name" value="CYTOCHROME C PEROXIDASE-RELATED"/>
    <property type="match status" value="1"/>
</dbReference>
<dbReference type="RefSeq" id="WP_131822012.1">
    <property type="nucleotide sequence ID" value="NZ_FNAV01000007.1"/>
</dbReference>
<dbReference type="Gene3D" id="1.10.760.10">
    <property type="entry name" value="Cytochrome c-like domain"/>
    <property type="match status" value="1"/>
</dbReference>